<evidence type="ECO:0000313" key="18">
    <source>
        <dbReference type="Proteomes" id="UP000199820"/>
    </source>
</evidence>
<dbReference type="GO" id="GO:0015937">
    <property type="term" value="P:coenzyme A biosynthetic process"/>
    <property type="evidence" value="ECO:0007669"/>
    <property type="project" value="UniProtKB-UniRule"/>
</dbReference>
<evidence type="ECO:0000256" key="16">
    <source>
        <dbReference type="HAMAP-Rule" id="MF_01274"/>
    </source>
</evidence>
<name>A0A1I0B3V5_9FIRM</name>
<evidence type="ECO:0000256" key="2">
    <source>
        <dbReference type="ARBA" id="ARBA00001958"/>
    </source>
</evidence>
<dbReference type="InterPro" id="IPR004619">
    <property type="entry name" value="Type_III_PanK"/>
</dbReference>
<dbReference type="RefSeq" id="WP_074648269.1">
    <property type="nucleotide sequence ID" value="NZ_FOIL01000003.1"/>
</dbReference>
<evidence type="ECO:0000256" key="13">
    <source>
        <dbReference type="ARBA" id="ARBA00022993"/>
    </source>
</evidence>
<dbReference type="eggNOG" id="COG1521">
    <property type="taxonomic scope" value="Bacteria"/>
</dbReference>
<evidence type="ECO:0000256" key="6">
    <source>
        <dbReference type="ARBA" id="ARBA00012102"/>
    </source>
</evidence>
<evidence type="ECO:0000256" key="4">
    <source>
        <dbReference type="ARBA" id="ARBA00005225"/>
    </source>
</evidence>
<evidence type="ECO:0000256" key="12">
    <source>
        <dbReference type="ARBA" id="ARBA00022958"/>
    </source>
</evidence>
<dbReference type="Gene3D" id="3.30.420.40">
    <property type="match status" value="2"/>
</dbReference>
<evidence type="ECO:0000256" key="1">
    <source>
        <dbReference type="ARBA" id="ARBA00001206"/>
    </source>
</evidence>
<organism evidence="17 18">
    <name type="scientific">[Clostridium] aminophilum</name>
    <dbReference type="NCBI Taxonomy" id="1526"/>
    <lineage>
        <taxon>Bacteria</taxon>
        <taxon>Bacillati</taxon>
        <taxon>Bacillota</taxon>
        <taxon>Clostridia</taxon>
        <taxon>Lachnospirales</taxon>
        <taxon>Lachnospiraceae</taxon>
    </lineage>
</organism>
<evidence type="ECO:0000256" key="14">
    <source>
        <dbReference type="ARBA" id="ARBA00038036"/>
    </source>
</evidence>
<feature type="binding site" evidence="16">
    <location>
        <position position="184"/>
    </location>
    <ligand>
        <name>substrate</name>
    </ligand>
</feature>
<dbReference type="GO" id="GO:0005737">
    <property type="term" value="C:cytoplasm"/>
    <property type="evidence" value="ECO:0007669"/>
    <property type="project" value="UniProtKB-SubCell"/>
</dbReference>
<dbReference type="EC" id="2.7.1.33" evidence="6 16"/>
<dbReference type="EMBL" id="FOIL01000003">
    <property type="protein sequence ID" value="SET01167.1"/>
    <property type="molecule type" value="Genomic_DNA"/>
</dbReference>
<keyword evidence="12 16" id="KW-0630">Potassium</keyword>
<keyword evidence="7 16" id="KW-0963">Cytoplasm</keyword>
<comment type="cofactor">
    <cofactor evidence="2">
        <name>K(+)</name>
        <dbReference type="ChEBI" id="CHEBI:29103"/>
    </cofactor>
</comment>
<dbReference type="OrthoDB" id="9804707at2"/>
<comment type="catalytic activity">
    <reaction evidence="1 16">
        <text>(R)-pantothenate + ATP = (R)-4'-phosphopantothenate + ADP + H(+)</text>
        <dbReference type="Rhea" id="RHEA:16373"/>
        <dbReference type="ChEBI" id="CHEBI:10986"/>
        <dbReference type="ChEBI" id="CHEBI:15378"/>
        <dbReference type="ChEBI" id="CHEBI:29032"/>
        <dbReference type="ChEBI" id="CHEBI:30616"/>
        <dbReference type="ChEBI" id="CHEBI:456216"/>
        <dbReference type="EC" id="2.7.1.33"/>
    </reaction>
</comment>
<dbReference type="PANTHER" id="PTHR34265">
    <property type="entry name" value="TYPE III PANTOTHENATE KINASE"/>
    <property type="match status" value="1"/>
</dbReference>
<dbReference type="AlphaFoldDB" id="A0A1I0B3V5"/>
<protein>
    <recommendedName>
        <fullName evidence="15 16">Type III pantothenate kinase</fullName>
        <ecNumber evidence="6 16">2.7.1.33</ecNumber>
    </recommendedName>
    <alternativeName>
        <fullName evidence="16">PanK-III</fullName>
    </alternativeName>
    <alternativeName>
        <fullName evidence="16">Pantothenic acid kinase</fullName>
    </alternativeName>
</protein>
<dbReference type="GO" id="GO:0005524">
    <property type="term" value="F:ATP binding"/>
    <property type="evidence" value="ECO:0007669"/>
    <property type="project" value="UniProtKB-UniRule"/>
</dbReference>
<reference evidence="17 18" key="1">
    <citation type="submission" date="2016-10" db="EMBL/GenBank/DDBJ databases">
        <authorList>
            <person name="de Groot N.N."/>
        </authorList>
    </citation>
    <scope>NUCLEOTIDE SEQUENCE [LARGE SCALE GENOMIC DNA]</scope>
    <source>
        <strain evidence="17 18">KH1P1</strain>
    </source>
</reference>
<feature type="active site" description="Proton acceptor" evidence="16">
    <location>
        <position position="109"/>
    </location>
</feature>
<dbReference type="NCBIfam" id="NF009855">
    <property type="entry name" value="PRK13321.1"/>
    <property type="match status" value="1"/>
</dbReference>
<dbReference type="STRING" id="1526.SAMN02910262_01604"/>
<dbReference type="HAMAP" id="MF_01274">
    <property type="entry name" value="Pantothen_kinase_3"/>
    <property type="match status" value="1"/>
</dbReference>
<keyword evidence="11 16" id="KW-0067">ATP-binding</keyword>
<accession>A0A1I0B3V5</accession>
<evidence type="ECO:0000256" key="9">
    <source>
        <dbReference type="ARBA" id="ARBA00022741"/>
    </source>
</evidence>
<keyword evidence="8 16" id="KW-0808">Transferase</keyword>
<dbReference type="GO" id="GO:0046872">
    <property type="term" value="F:metal ion binding"/>
    <property type="evidence" value="ECO:0007669"/>
    <property type="project" value="UniProtKB-KW"/>
</dbReference>
<dbReference type="CDD" id="cd24015">
    <property type="entry name" value="ASKHA_NBD_PanK-III"/>
    <property type="match status" value="1"/>
</dbReference>
<keyword evidence="9 16" id="KW-0547">Nucleotide-binding</keyword>
<evidence type="ECO:0000256" key="7">
    <source>
        <dbReference type="ARBA" id="ARBA00022490"/>
    </source>
</evidence>
<comment type="caution">
    <text evidence="16">Lacks conserved residue(s) required for the propagation of feature annotation.</text>
</comment>
<sequence>MILAVDIANTTISIGCIDHKKTYFWERLTTVIGKPNLEYAIALKSILEIYHINPSDIQGAMICSVVPPLNRTIAEAIRKITGVRSHFVGAGIKTGLNIRMDNPRAVGSDMIVNTVGSLEEHKPPIVIVDMGTATTISVVDKNSNFIGGCILPGLRLSLDALTNGTAQLPKISLETPRRAIGRNTVESMQSGIIYGHASMIDGMLSRVMAELDFSDEASIVATGGLVKLLLPHMKHRIIYDPTLMLKGLLALYEKNAQ</sequence>
<feature type="binding site" evidence="16">
    <location>
        <position position="132"/>
    </location>
    <ligand>
        <name>ATP</name>
        <dbReference type="ChEBI" id="CHEBI:30616"/>
    </ligand>
</feature>
<keyword evidence="10 16" id="KW-0418">Kinase</keyword>
<dbReference type="SUPFAM" id="SSF53067">
    <property type="entry name" value="Actin-like ATPase domain"/>
    <property type="match status" value="2"/>
</dbReference>
<dbReference type="UniPathway" id="UPA00241">
    <property type="reaction ID" value="UER00352"/>
</dbReference>
<dbReference type="InterPro" id="IPR043129">
    <property type="entry name" value="ATPase_NBD"/>
</dbReference>
<dbReference type="NCBIfam" id="TIGR00671">
    <property type="entry name" value="baf"/>
    <property type="match status" value="1"/>
</dbReference>
<evidence type="ECO:0000256" key="11">
    <source>
        <dbReference type="ARBA" id="ARBA00022840"/>
    </source>
</evidence>
<gene>
    <name evidence="16" type="primary">coaX</name>
    <name evidence="17" type="ORF">SAMN04487771_100371</name>
</gene>
<keyword evidence="18" id="KW-1185">Reference proteome</keyword>
<dbReference type="PANTHER" id="PTHR34265:SF1">
    <property type="entry name" value="TYPE III PANTOTHENATE KINASE"/>
    <property type="match status" value="1"/>
</dbReference>
<keyword evidence="16" id="KW-0479">Metal-binding</keyword>
<evidence type="ECO:0000256" key="3">
    <source>
        <dbReference type="ARBA" id="ARBA00004496"/>
    </source>
</evidence>
<comment type="cofactor">
    <cofactor evidence="16">
        <name>NH4(+)</name>
        <dbReference type="ChEBI" id="CHEBI:28938"/>
    </cofactor>
    <cofactor evidence="16">
        <name>K(+)</name>
        <dbReference type="ChEBI" id="CHEBI:29103"/>
    </cofactor>
    <text evidence="16">A monovalent cation. Ammonium or potassium.</text>
</comment>
<comment type="subcellular location">
    <subcellularLocation>
        <location evidence="3 16">Cytoplasm</location>
    </subcellularLocation>
</comment>
<proteinExistence type="inferred from homology"/>
<feature type="binding site" evidence="16">
    <location>
        <position position="129"/>
    </location>
    <ligand>
        <name>K(+)</name>
        <dbReference type="ChEBI" id="CHEBI:29103"/>
    </ligand>
</feature>
<feature type="binding site" evidence="16">
    <location>
        <begin position="6"/>
        <end position="13"/>
    </location>
    <ligand>
        <name>ATP</name>
        <dbReference type="ChEBI" id="CHEBI:30616"/>
    </ligand>
</feature>
<comment type="similarity">
    <text evidence="14 16">Belongs to the type III pantothenate kinase family.</text>
</comment>
<dbReference type="Proteomes" id="UP000199820">
    <property type="component" value="Unassembled WGS sequence"/>
</dbReference>
<evidence type="ECO:0000313" key="17">
    <source>
        <dbReference type="EMBL" id="SET01167.1"/>
    </source>
</evidence>
<keyword evidence="13 16" id="KW-0173">Coenzyme A biosynthesis</keyword>
<comment type="function">
    <text evidence="16">Catalyzes the phosphorylation of pantothenate (Pan), the first step in CoA biosynthesis.</text>
</comment>
<dbReference type="GO" id="GO:0004594">
    <property type="term" value="F:pantothenate kinase activity"/>
    <property type="evidence" value="ECO:0007669"/>
    <property type="project" value="UniProtKB-UniRule"/>
</dbReference>
<evidence type="ECO:0000256" key="8">
    <source>
        <dbReference type="ARBA" id="ARBA00022679"/>
    </source>
</evidence>
<evidence type="ECO:0000256" key="5">
    <source>
        <dbReference type="ARBA" id="ARBA00011738"/>
    </source>
</evidence>
<feature type="binding site" evidence="16">
    <location>
        <begin position="107"/>
        <end position="110"/>
    </location>
    <ligand>
        <name>substrate</name>
    </ligand>
</feature>
<evidence type="ECO:0000256" key="10">
    <source>
        <dbReference type="ARBA" id="ARBA00022777"/>
    </source>
</evidence>
<comment type="subunit">
    <text evidence="5 16">Homodimer.</text>
</comment>
<dbReference type="Pfam" id="PF03309">
    <property type="entry name" value="Pan_kinase"/>
    <property type="match status" value="1"/>
</dbReference>
<comment type="pathway">
    <text evidence="4 16">Cofactor biosynthesis; coenzyme A biosynthesis; CoA from (R)-pantothenate: step 1/5.</text>
</comment>
<evidence type="ECO:0000256" key="15">
    <source>
        <dbReference type="ARBA" id="ARBA00040883"/>
    </source>
</evidence>